<proteinExistence type="predicted"/>
<name>A0AAW1Y122_RUBAR</name>
<accession>A0AAW1Y122</accession>
<sequence>MSAQNQLSGKPTHPICSDEPASSHAPTRIPLFARARPLYLRPANNSVRRAKRDHLSALALREKTILSLFTVSIQGRQTSLKRKPTWTAIIGGDFHEQEPCL</sequence>
<reference evidence="2 3" key="1">
    <citation type="journal article" date="2023" name="G3 (Bethesda)">
        <title>A chromosome-length genome assembly and annotation of blackberry (Rubus argutus, cv. 'Hillquist').</title>
        <authorList>
            <person name="Bruna T."/>
            <person name="Aryal R."/>
            <person name="Dudchenko O."/>
            <person name="Sargent D.J."/>
            <person name="Mead D."/>
            <person name="Buti M."/>
            <person name="Cavallini A."/>
            <person name="Hytonen T."/>
            <person name="Andres J."/>
            <person name="Pham M."/>
            <person name="Weisz D."/>
            <person name="Mascagni F."/>
            <person name="Usai G."/>
            <person name="Natali L."/>
            <person name="Bassil N."/>
            <person name="Fernandez G.E."/>
            <person name="Lomsadze A."/>
            <person name="Armour M."/>
            <person name="Olukolu B."/>
            <person name="Poorten T."/>
            <person name="Britton C."/>
            <person name="Davik J."/>
            <person name="Ashrafi H."/>
            <person name="Aiden E.L."/>
            <person name="Borodovsky M."/>
            <person name="Worthington M."/>
        </authorList>
    </citation>
    <scope>NUCLEOTIDE SEQUENCE [LARGE SCALE GENOMIC DNA]</scope>
    <source>
        <strain evidence="2">PI 553951</strain>
    </source>
</reference>
<evidence type="ECO:0000256" key="1">
    <source>
        <dbReference type="SAM" id="MobiDB-lite"/>
    </source>
</evidence>
<evidence type="ECO:0000313" key="3">
    <source>
        <dbReference type="Proteomes" id="UP001457282"/>
    </source>
</evidence>
<comment type="caution">
    <text evidence="2">The sequence shown here is derived from an EMBL/GenBank/DDBJ whole genome shotgun (WGS) entry which is preliminary data.</text>
</comment>
<gene>
    <name evidence="2" type="ORF">M0R45_007700</name>
</gene>
<feature type="region of interest" description="Disordered" evidence="1">
    <location>
        <begin position="1"/>
        <end position="27"/>
    </location>
</feature>
<protein>
    <submittedName>
        <fullName evidence="2">Uncharacterized protein</fullName>
    </submittedName>
</protein>
<evidence type="ECO:0000313" key="2">
    <source>
        <dbReference type="EMBL" id="KAK9942010.1"/>
    </source>
</evidence>
<dbReference type="AlphaFoldDB" id="A0AAW1Y122"/>
<organism evidence="2 3">
    <name type="scientific">Rubus argutus</name>
    <name type="common">Southern blackberry</name>
    <dbReference type="NCBI Taxonomy" id="59490"/>
    <lineage>
        <taxon>Eukaryota</taxon>
        <taxon>Viridiplantae</taxon>
        <taxon>Streptophyta</taxon>
        <taxon>Embryophyta</taxon>
        <taxon>Tracheophyta</taxon>
        <taxon>Spermatophyta</taxon>
        <taxon>Magnoliopsida</taxon>
        <taxon>eudicotyledons</taxon>
        <taxon>Gunneridae</taxon>
        <taxon>Pentapetalae</taxon>
        <taxon>rosids</taxon>
        <taxon>fabids</taxon>
        <taxon>Rosales</taxon>
        <taxon>Rosaceae</taxon>
        <taxon>Rosoideae</taxon>
        <taxon>Rosoideae incertae sedis</taxon>
        <taxon>Rubus</taxon>
    </lineage>
</organism>
<dbReference type="EMBL" id="JBEDUW010000002">
    <property type="protein sequence ID" value="KAK9942010.1"/>
    <property type="molecule type" value="Genomic_DNA"/>
</dbReference>
<keyword evidence="3" id="KW-1185">Reference proteome</keyword>
<dbReference type="Proteomes" id="UP001457282">
    <property type="component" value="Unassembled WGS sequence"/>
</dbReference>